<dbReference type="InterPro" id="IPR014710">
    <property type="entry name" value="RmlC-like_jellyroll"/>
</dbReference>
<comment type="catalytic activity">
    <reaction evidence="19">
        <text>L-threonyl-[protein] + ATP = O-phospho-L-threonyl-[protein] + ADP + H(+)</text>
        <dbReference type="Rhea" id="RHEA:46608"/>
        <dbReference type="Rhea" id="RHEA-COMP:11060"/>
        <dbReference type="Rhea" id="RHEA-COMP:11605"/>
        <dbReference type="ChEBI" id="CHEBI:15378"/>
        <dbReference type="ChEBI" id="CHEBI:30013"/>
        <dbReference type="ChEBI" id="CHEBI:30616"/>
        <dbReference type="ChEBI" id="CHEBI:61977"/>
        <dbReference type="ChEBI" id="CHEBI:456216"/>
        <dbReference type="EC" id="2.7.11.12"/>
    </reaction>
</comment>
<dbReference type="PROSITE" id="PS00889">
    <property type="entry name" value="CNMP_BINDING_2"/>
    <property type="match status" value="1"/>
</dbReference>
<dbReference type="PANTHER" id="PTHR24353">
    <property type="entry name" value="CYCLIC NUCLEOTIDE-DEPENDENT PROTEIN KINASE"/>
    <property type="match status" value="1"/>
</dbReference>
<keyword evidence="12 23" id="KW-0547">Nucleotide-binding</keyword>
<evidence type="ECO:0000256" key="24">
    <source>
        <dbReference type="SAM" id="MobiDB-lite"/>
    </source>
</evidence>
<keyword evidence="7" id="KW-0723">Serine/threonine-protein kinase</keyword>
<keyword evidence="13" id="KW-0418">Kinase</keyword>
<dbReference type="Gene3D" id="3.30.200.20">
    <property type="entry name" value="Phosphorylase Kinase, domain 1"/>
    <property type="match status" value="1"/>
</dbReference>
<gene>
    <name evidence="28" type="ORF">SteCoe_32470</name>
</gene>
<feature type="domain" description="Cyclic nucleotide-binding" evidence="26">
    <location>
        <begin position="206"/>
        <end position="305"/>
    </location>
</feature>
<dbReference type="AlphaFoldDB" id="A0A1R2AYY8"/>
<dbReference type="GO" id="GO:0005952">
    <property type="term" value="C:cAMP-dependent protein kinase complex"/>
    <property type="evidence" value="ECO:0007669"/>
    <property type="project" value="TreeGrafter"/>
</dbReference>
<evidence type="ECO:0000256" key="6">
    <source>
        <dbReference type="ARBA" id="ARBA00022490"/>
    </source>
</evidence>
<organism evidence="28 29">
    <name type="scientific">Stentor coeruleus</name>
    <dbReference type="NCBI Taxonomy" id="5963"/>
    <lineage>
        <taxon>Eukaryota</taxon>
        <taxon>Sar</taxon>
        <taxon>Alveolata</taxon>
        <taxon>Ciliophora</taxon>
        <taxon>Postciliodesmatophora</taxon>
        <taxon>Heterotrichea</taxon>
        <taxon>Heterotrichida</taxon>
        <taxon>Stentoridae</taxon>
        <taxon>Stentor</taxon>
    </lineage>
</organism>
<dbReference type="EC" id="2.7.11.1" evidence="5"/>
<keyword evidence="14 23" id="KW-0067">ATP-binding</keyword>
<dbReference type="InterPro" id="IPR017441">
    <property type="entry name" value="Protein_kinase_ATP_BS"/>
</dbReference>
<keyword evidence="9" id="KW-0597">Phosphoprotein</keyword>
<dbReference type="CDD" id="cd00038">
    <property type="entry name" value="CAP_ED"/>
    <property type="match status" value="3"/>
</dbReference>
<dbReference type="FunFam" id="2.60.120.10:FF:000068">
    <property type="entry name" value="cGMP-dependent protein kinase"/>
    <property type="match status" value="1"/>
</dbReference>
<evidence type="ECO:0000256" key="16">
    <source>
        <dbReference type="ARBA" id="ARBA00022992"/>
    </source>
</evidence>
<comment type="caution">
    <text evidence="28">The sequence shown here is derived from an EMBL/GenBank/DDBJ whole genome shotgun (WGS) entry which is preliminary data.</text>
</comment>
<keyword evidence="10" id="KW-0808">Transferase</keyword>
<evidence type="ECO:0000256" key="9">
    <source>
        <dbReference type="ARBA" id="ARBA00022553"/>
    </source>
</evidence>
<feature type="domain" description="Cyclic nucleotide-binding" evidence="26">
    <location>
        <begin position="327"/>
        <end position="425"/>
    </location>
</feature>
<keyword evidence="15" id="KW-0460">Magnesium</keyword>
<comment type="catalytic activity">
    <reaction evidence="20">
        <text>L-seryl-[protein] + ATP = O-phospho-L-seryl-[protein] + ADP + H(+)</text>
        <dbReference type="Rhea" id="RHEA:17989"/>
        <dbReference type="Rhea" id="RHEA-COMP:9863"/>
        <dbReference type="Rhea" id="RHEA-COMP:11604"/>
        <dbReference type="ChEBI" id="CHEBI:15378"/>
        <dbReference type="ChEBI" id="CHEBI:29999"/>
        <dbReference type="ChEBI" id="CHEBI:30616"/>
        <dbReference type="ChEBI" id="CHEBI:83421"/>
        <dbReference type="ChEBI" id="CHEBI:456216"/>
        <dbReference type="EC" id="2.7.11.12"/>
    </reaction>
</comment>
<dbReference type="OrthoDB" id="290584at2759"/>
<keyword evidence="29" id="KW-1185">Reference proteome</keyword>
<dbReference type="EC" id="2.7.11.12" evidence="4"/>
<evidence type="ECO:0000256" key="8">
    <source>
        <dbReference type="ARBA" id="ARBA00022535"/>
    </source>
</evidence>
<dbReference type="GO" id="GO:0004691">
    <property type="term" value="F:cAMP-dependent protein kinase activity"/>
    <property type="evidence" value="ECO:0007669"/>
    <property type="project" value="TreeGrafter"/>
</dbReference>
<dbReference type="Gene3D" id="1.10.510.10">
    <property type="entry name" value="Transferase(Phosphotransferase) domain 1"/>
    <property type="match status" value="1"/>
</dbReference>
<dbReference type="GO" id="GO:0012505">
    <property type="term" value="C:endomembrane system"/>
    <property type="evidence" value="ECO:0007669"/>
    <property type="project" value="UniProtKB-SubCell"/>
</dbReference>
<feature type="domain" description="AGC-kinase C-terminal" evidence="27">
    <location>
        <begin position="828"/>
        <end position="905"/>
    </location>
</feature>
<evidence type="ECO:0000256" key="12">
    <source>
        <dbReference type="ARBA" id="ARBA00022741"/>
    </source>
</evidence>
<evidence type="ECO:0000256" key="4">
    <source>
        <dbReference type="ARBA" id="ARBA00012428"/>
    </source>
</evidence>
<dbReference type="InterPro" id="IPR008271">
    <property type="entry name" value="Ser/Thr_kinase_AS"/>
</dbReference>
<evidence type="ECO:0000256" key="22">
    <source>
        <dbReference type="ARBA" id="ARBA00048679"/>
    </source>
</evidence>
<dbReference type="InterPro" id="IPR000961">
    <property type="entry name" value="AGC-kinase_C"/>
</dbReference>
<feature type="compositionally biased region" description="Acidic residues" evidence="24">
    <location>
        <begin position="850"/>
        <end position="861"/>
    </location>
</feature>
<keyword evidence="16" id="KW-0142">cGMP-binding</keyword>
<accession>A0A1R2AYY8</accession>
<reference evidence="28 29" key="1">
    <citation type="submission" date="2016-11" db="EMBL/GenBank/DDBJ databases">
        <title>The macronuclear genome of Stentor coeruleus: a giant cell with tiny introns.</title>
        <authorList>
            <person name="Slabodnick M."/>
            <person name="Ruby J.G."/>
            <person name="Reiff S.B."/>
            <person name="Swart E.C."/>
            <person name="Gosai S."/>
            <person name="Prabakaran S."/>
            <person name="Witkowska E."/>
            <person name="Larue G.E."/>
            <person name="Fisher S."/>
            <person name="Freeman R.M."/>
            <person name="Gunawardena J."/>
            <person name="Chu W."/>
            <person name="Stover N.A."/>
            <person name="Gregory B.D."/>
            <person name="Nowacki M."/>
            <person name="Derisi J."/>
            <person name="Roy S.W."/>
            <person name="Marshall W.F."/>
            <person name="Sood P."/>
        </authorList>
    </citation>
    <scope>NUCLEOTIDE SEQUENCE [LARGE SCALE GENOMIC DNA]</scope>
    <source>
        <strain evidence="28">WM001</strain>
    </source>
</reference>
<dbReference type="SUPFAM" id="SSF56112">
    <property type="entry name" value="Protein kinase-like (PK-like)"/>
    <property type="match status" value="1"/>
</dbReference>
<evidence type="ECO:0000313" key="29">
    <source>
        <dbReference type="Proteomes" id="UP000187209"/>
    </source>
</evidence>
<dbReference type="PANTHER" id="PTHR24353:SF37">
    <property type="entry name" value="CAMP-DEPENDENT PROTEIN KINASE CATALYTIC SUBUNIT PRKX"/>
    <property type="match status" value="1"/>
</dbReference>
<feature type="domain" description="Cyclic nucleotide-binding" evidence="26">
    <location>
        <begin position="450"/>
        <end position="548"/>
    </location>
</feature>
<evidence type="ECO:0000256" key="1">
    <source>
        <dbReference type="ARBA" id="ARBA00001946"/>
    </source>
</evidence>
<dbReference type="Proteomes" id="UP000187209">
    <property type="component" value="Unassembled WGS sequence"/>
</dbReference>
<dbReference type="SUPFAM" id="SSF51206">
    <property type="entry name" value="cAMP-binding domain-like"/>
    <property type="match status" value="4"/>
</dbReference>
<dbReference type="PROSITE" id="PS00108">
    <property type="entry name" value="PROTEIN_KINASE_ST"/>
    <property type="match status" value="1"/>
</dbReference>
<dbReference type="InterPro" id="IPR000595">
    <property type="entry name" value="cNMP-bd_dom"/>
</dbReference>
<evidence type="ECO:0000256" key="13">
    <source>
        <dbReference type="ARBA" id="ARBA00022777"/>
    </source>
</evidence>
<comment type="subcellular location">
    <subcellularLocation>
        <location evidence="2">Endomembrane system</location>
    </subcellularLocation>
</comment>
<proteinExistence type="inferred from homology"/>
<evidence type="ECO:0000256" key="10">
    <source>
        <dbReference type="ARBA" id="ARBA00022679"/>
    </source>
</evidence>
<name>A0A1R2AYY8_9CILI</name>
<dbReference type="PROSITE" id="PS50011">
    <property type="entry name" value="PROTEIN_KINASE_DOM"/>
    <property type="match status" value="1"/>
</dbReference>
<evidence type="ECO:0000256" key="19">
    <source>
        <dbReference type="ARBA" id="ARBA00047298"/>
    </source>
</evidence>
<sequence length="905" mass="103238">MRIKGYKQLENHENEIATVNRVPRKIKKNQIVDENASSKDPSKKKKSIMNGRETSTYIEAAAGEIVPDAVKTPEDKQRIIQALNNHFIFTSLTDEDKEMVADAMQLYQFMPETIVFMQGMPSKSYYVVRTGTLEVIVNGKRVNKIHPGEGFGELALLHDNPRSATLKCIDFTSLWGVERQTFRKVIEDMNTLIYEQNREFLEKVTLLSSLTSPQKDSLAANLVSYKYYSGQKIITEGETGNQLYIIKEGVVSVQKGTQEIAKLHAGSYFGEMALLNNTPRSATCVAIEGPVKCMCLSRETLHKVLSNKLQDIIEKNTIMEAINKSESLSLLNKEQKEAISKDIHERNYKGGDVVIPLGSPCKSKIYIIISGRLQYAKTSLSYADKGTCVGDMYVTKSHGDDLKYEDDLIAAADMKVGEITKYQFEISIGGKYEEVVKENAATNVLKKVYLFSTLESTKMKDLFTMIRIEKFSDSEIMLREGIPSNNVYVVKRGKVDVFKAGNLVKTITKHNYFGERGILLKENSICTYVANGNVTLWSIANSEFSTLVNDKMTVSMNLRIKMEDEDVELQNILILKRLGKGMFAKVYLVRTEKSEYYALKAVSRRKIDKFAINEQLILEKRILNQVDHPFIVKLVKSFKDQKRIYFLLEYVHGLELNVILRHVGLLNNSDSQFYIASMILILIYLHERDIIYRDLKPENIMVDNHGFIKLVDFGTAKIIQGRTYTLVGSPHYIAPEVIVGKGYGKMADLWSLGICLYEFLCGRVPFGEEEEDPYRIYEEILEKPLEFPDDIDPIGEVAPIFIRQLLSKFAESRCNGSLEKLKKHDWFAGFDWEQLSCQKITPPYRPDIGEVGEDCQDDLDEPQSPWDMQLNQDSEDTSDSLPDICDTEIEEYKKTIPFNWDQQFL</sequence>
<evidence type="ECO:0000259" key="26">
    <source>
        <dbReference type="PROSITE" id="PS50042"/>
    </source>
</evidence>
<evidence type="ECO:0000256" key="11">
    <source>
        <dbReference type="ARBA" id="ARBA00022723"/>
    </source>
</evidence>
<dbReference type="GO" id="GO:0030553">
    <property type="term" value="F:cGMP binding"/>
    <property type="evidence" value="ECO:0007669"/>
    <property type="project" value="UniProtKB-KW"/>
</dbReference>
<keyword evidence="17" id="KW-0472">Membrane</keyword>
<evidence type="ECO:0000313" key="28">
    <source>
        <dbReference type="EMBL" id="OMJ69728.1"/>
    </source>
</evidence>
<dbReference type="InterPro" id="IPR018488">
    <property type="entry name" value="cNMP-bd_CS"/>
</dbReference>
<dbReference type="PROSITE" id="PS50042">
    <property type="entry name" value="CNMP_BINDING_3"/>
    <property type="match status" value="4"/>
</dbReference>
<dbReference type="Pfam" id="PF00027">
    <property type="entry name" value="cNMP_binding"/>
    <property type="match status" value="3"/>
</dbReference>
<evidence type="ECO:0000256" key="23">
    <source>
        <dbReference type="PROSITE-ProRule" id="PRU10141"/>
    </source>
</evidence>
<dbReference type="InterPro" id="IPR011009">
    <property type="entry name" value="Kinase-like_dom_sf"/>
</dbReference>
<keyword evidence="11" id="KW-0479">Metal-binding</keyword>
<comment type="catalytic activity">
    <reaction evidence="22">
        <text>L-seryl-[protein] + ATP = O-phospho-L-seryl-[protein] + ADP + H(+)</text>
        <dbReference type="Rhea" id="RHEA:17989"/>
        <dbReference type="Rhea" id="RHEA-COMP:9863"/>
        <dbReference type="Rhea" id="RHEA-COMP:11604"/>
        <dbReference type="ChEBI" id="CHEBI:15378"/>
        <dbReference type="ChEBI" id="CHEBI:29999"/>
        <dbReference type="ChEBI" id="CHEBI:30616"/>
        <dbReference type="ChEBI" id="CHEBI:83421"/>
        <dbReference type="ChEBI" id="CHEBI:456216"/>
        <dbReference type="EC" id="2.7.11.1"/>
    </reaction>
</comment>
<evidence type="ECO:0000256" key="21">
    <source>
        <dbReference type="ARBA" id="ARBA00047899"/>
    </source>
</evidence>
<dbReference type="InterPro" id="IPR000719">
    <property type="entry name" value="Prot_kinase_dom"/>
</dbReference>
<evidence type="ECO:0000259" key="27">
    <source>
        <dbReference type="PROSITE" id="PS51285"/>
    </source>
</evidence>
<dbReference type="EMBL" id="MPUH01001165">
    <property type="protein sequence ID" value="OMJ69728.1"/>
    <property type="molecule type" value="Genomic_DNA"/>
</dbReference>
<feature type="binding site" evidence="23">
    <location>
        <position position="600"/>
    </location>
    <ligand>
        <name>ATP</name>
        <dbReference type="ChEBI" id="CHEBI:30616"/>
    </ligand>
</feature>
<feature type="region of interest" description="Disordered" evidence="24">
    <location>
        <begin position="848"/>
        <end position="882"/>
    </location>
</feature>
<feature type="domain" description="Cyclic nucleotide-binding" evidence="26">
    <location>
        <begin position="88"/>
        <end position="203"/>
    </location>
</feature>
<evidence type="ECO:0000259" key="25">
    <source>
        <dbReference type="PROSITE" id="PS50011"/>
    </source>
</evidence>
<keyword evidence="6" id="KW-0963">Cytoplasm</keyword>
<feature type="domain" description="Protein kinase" evidence="25">
    <location>
        <begin position="572"/>
        <end position="827"/>
    </location>
</feature>
<evidence type="ECO:0000256" key="2">
    <source>
        <dbReference type="ARBA" id="ARBA00004308"/>
    </source>
</evidence>
<dbReference type="FunFam" id="3.30.200.20:FF:000042">
    <property type="entry name" value="Aurora kinase A"/>
    <property type="match status" value="1"/>
</dbReference>
<dbReference type="PRINTS" id="PR00103">
    <property type="entry name" value="CAMPKINASE"/>
</dbReference>
<dbReference type="PROSITE" id="PS00888">
    <property type="entry name" value="CNMP_BINDING_1"/>
    <property type="match status" value="1"/>
</dbReference>
<keyword evidence="8" id="KW-0140">cGMP</keyword>
<dbReference type="Pfam" id="PF00069">
    <property type="entry name" value="Pkinase"/>
    <property type="match status" value="1"/>
</dbReference>
<evidence type="ECO:0000256" key="7">
    <source>
        <dbReference type="ARBA" id="ARBA00022527"/>
    </source>
</evidence>
<dbReference type="SMART" id="SM00220">
    <property type="entry name" value="S_TKc"/>
    <property type="match status" value="1"/>
</dbReference>
<dbReference type="SMART" id="SM00100">
    <property type="entry name" value="cNMP"/>
    <property type="match status" value="3"/>
</dbReference>
<dbReference type="GO" id="GO:0004692">
    <property type="term" value="F:cGMP-dependent protein kinase activity"/>
    <property type="evidence" value="ECO:0007669"/>
    <property type="project" value="UniProtKB-EC"/>
</dbReference>
<comment type="cofactor">
    <cofactor evidence="1">
        <name>Mg(2+)</name>
        <dbReference type="ChEBI" id="CHEBI:18420"/>
    </cofactor>
</comment>
<dbReference type="InterPro" id="IPR018490">
    <property type="entry name" value="cNMP-bd_dom_sf"/>
</dbReference>
<protein>
    <recommendedName>
        <fullName evidence="18">cGMP-dependent protein kinase</fullName>
        <ecNumber evidence="5">2.7.11.1</ecNumber>
        <ecNumber evidence="4">2.7.11.12</ecNumber>
    </recommendedName>
</protein>
<evidence type="ECO:0000256" key="3">
    <source>
        <dbReference type="ARBA" id="ARBA00006352"/>
    </source>
</evidence>
<dbReference type="GO" id="GO:0005524">
    <property type="term" value="F:ATP binding"/>
    <property type="evidence" value="ECO:0007669"/>
    <property type="project" value="UniProtKB-UniRule"/>
</dbReference>
<evidence type="ECO:0000256" key="5">
    <source>
        <dbReference type="ARBA" id="ARBA00012513"/>
    </source>
</evidence>
<dbReference type="FunFam" id="1.10.510.10:FF:000024">
    <property type="entry name" value="Probable serine/threonine-protein kinase cot-1"/>
    <property type="match status" value="1"/>
</dbReference>
<comment type="similarity">
    <text evidence="3">Belongs to the protein kinase superfamily. AGC Ser/Thr protein kinase family. cGMP subfamily.</text>
</comment>
<dbReference type="Gene3D" id="2.60.120.10">
    <property type="entry name" value="Jelly Rolls"/>
    <property type="match status" value="4"/>
</dbReference>
<evidence type="ECO:0000256" key="15">
    <source>
        <dbReference type="ARBA" id="ARBA00022842"/>
    </source>
</evidence>
<dbReference type="GO" id="GO:0007010">
    <property type="term" value="P:cytoskeleton organization"/>
    <property type="evidence" value="ECO:0007669"/>
    <property type="project" value="UniProtKB-ARBA"/>
</dbReference>
<evidence type="ECO:0000256" key="20">
    <source>
        <dbReference type="ARBA" id="ARBA00047462"/>
    </source>
</evidence>
<evidence type="ECO:0000256" key="17">
    <source>
        <dbReference type="ARBA" id="ARBA00023136"/>
    </source>
</evidence>
<evidence type="ECO:0000256" key="14">
    <source>
        <dbReference type="ARBA" id="ARBA00022840"/>
    </source>
</evidence>
<dbReference type="PROSITE" id="PS00107">
    <property type="entry name" value="PROTEIN_KINASE_ATP"/>
    <property type="match status" value="1"/>
</dbReference>
<dbReference type="GO" id="GO:0046872">
    <property type="term" value="F:metal ion binding"/>
    <property type="evidence" value="ECO:0007669"/>
    <property type="project" value="UniProtKB-KW"/>
</dbReference>
<evidence type="ECO:0000256" key="18">
    <source>
        <dbReference type="ARBA" id="ARBA00024113"/>
    </source>
</evidence>
<dbReference type="PROSITE" id="PS51285">
    <property type="entry name" value="AGC_KINASE_CTER"/>
    <property type="match status" value="1"/>
</dbReference>
<comment type="catalytic activity">
    <reaction evidence="21">
        <text>L-threonyl-[protein] + ATP = O-phospho-L-threonyl-[protein] + ADP + H(+)</text>
        <dbReference type="Rhea" id="RHEA:46608"/>
        <dbReference type="Rhea" id="RHEA-COMP:11060"/>
        <dbReference type="Rhea" id="RHEA-COMP:11605"/>
        <dbReference type="ChEBI" id="CHEBI:15378"/>
        <dbReference type="ChEBI" id="CHEBI:30013"/>
        <dbReference type="ChEBI" id="CHEBI:30616"/>
        <dbReference type="ChEBI" id="CHEBI:61977"/>
        <dbReference type="ChEBI" id="CHEBI:456216"/>
        <dbReference type="EC" id="2.7.11.1"/>
    </reaction>
</comment>